<dbReference type="AlphaFoldDB" id="W6YJR6"/>
<dbReference type="HOGENOM" id="CLU_2721852_0_0_1"/>
<sequence length="72" mass="7989">LLKSSLAGCAPTPPCWVPLGFLVTANSKPKTRSLSYSPLWDIYVVLVDSCIRSTDKTTVRLEKLPDRVRTRA</sequence>
<dbReference type="GeneID" id="19142278"/>
<name>W6YJR6_COCC2</name>
<organism evidence="1 2">
    <name type="scientific">Cochliobolus carbonum (strain 26-R-13)</name>
    <name type="common">Maize leaf spot fungus</name>
    <name type="synonym">Bipolaris zeicola</name>
    <dbReference type="NCBI Taxonomy" id="930089"/>
    <lineage>
        <taxon>Eukaryota</taxon>
        <taxon>Fungi</taxon>
        <taxon>Dikarya</taxon>
        <taxon>Ascomycota</taxon>
        <taxon>Pezizomycotina</taxon>
        <taxon>Dothideomycetes</taxon>
        <taxon>Pleosporomycetidae</taxon>
        <taxon>Pleosporales</taxon>
        <taxon>Pleosporineae</taxon>
        <taxon>Pleosporaceae</taxon>
        <taxon>Bipolaris</taxon>
    </lineage>
</organism>
<protein>
    <submittedName>
        <fullName evidence="1">Uncharacterized protein</fullName>
    </submittedName>
</protein>
<proteinExistence type="predicted"/>
<dbReference type="Proteomes" id="UP000053841">
    <property type="component" value="Unassembled WGS sequence"/>
</dbReference>
<evidence type="ECO:0000313" key="2">
    <source>
        <dbReference type="Proteomes" id="UP000053841"/>
    </source>
</evidence>
<dbReference type="KEGG" id="bze:COCCADRAFT_101010"/>
<dbReference type="EMBL" id="KI964659">
    <property type="protein sequence ID" value="EUC31541.1"/>
    <property type="molecule type" value="Genomic_DNA"/>
</dbReference>
<accession>W6YJR6</accession>
<gene>
    <name evidence="1" type="ORF">COCCADRAFT_101010</name>
</gene>
<dbReference type="RefSeq" id="XP_007714164.1">
    <property type="nucleotide sequence ID" value="XM_007715974.1"/>
</dbReference>
<evidence type="ECO:0000313" key="1">
    <source>
        <dbReference type="EMBL" id="EUC31541.1"/>
    </source>
</evidence>
<reference evidence="1 2" key="1">
    <citation type="journal article" date="2013" name="PLoS Genet.">
        <title>Comparative genome structure, secondary metabolite, and effector coding capacity across Cochliobolus pathogens.</title>
        <authorList>
            <person name="Condon B.J."/>
            <person name="Leng Y."/>
            <person name="Wu D."/>
            <person name="Bushley K.E."/>
            <person name="Ohm R.A."/>
            <person name="Otillar R."/>
            <person name="Martin J."/>
            <person name="Schackwitz W."/>
            <person name="Grimwood J."/>
            <person name="MohdZainudin N."/>
            <person name="Xue C."/>
            <person name="Wang R."/>
            <person name="Manning V.A."/>
            <person name="Dhillon B."/>
            <person name="Tu Z.J."/>
            <person name="Steffenson B.J."/>
            <person name="Salamov A."/>
            <person name="Sun H."/>
            <person name="Lowry S."/>
            <person name="LaButti K."/>
            <person name="Han J."/>
            <person name="Copeland A."/>
            <person name="Lindquist E."/>
            <person name="Barry K."/>
            <person name="Schmutz J."/>
            <person name="Baker S.E."/>
            <person name="Ciuffetti L.M."/>
            <person name="Grigoriev I.V."/>
            <person name="Zhong S."/>
            <person name="Turgeon B.G."/>
        </authorList>
    </citation>
    <scope>NUCLEOTIDE SEQUENCE [LARGE SCALE GENOMIC DNA]</scope>
    <source>
        <strain evidence="1 2">26-R-13</strain>
    </source>
</reference>
<keyword evidence="2" id="KW-1185">Reference proteome</keyword>
<feature type="non-terminal residue" evidence="1">
    <location>
        <position position="1"/>
    </location>
</feature>